<name>A0A1K2E4W9_STRAR</name>
<protein>
    <recommendedName>
        <fullName evidence="5">Lipoprotein</fullName>
    </recommendedName>
</protein>
<dbReference type="PROSITE" id="PS51257">
    <property type="entry name" value="PROKAR_LIPOPROTEIN"/>
    <property type="match status" value="1"/>
</dbReference>
<keyword evidence="2" id="KW-0732">Signal</keyword>
<evidence type="ECO:0008006" key="5">
    <source>
        <dbReference type="Google" id="ProtNLM"/>
    </source>
</evidence>
<dbReference type="AlphaFoldDB" id="A0A1K2E4W9"/>
<dbReference type="RefSeq" id="WP_072487494.1">
    <property type="nucleotide sequence ID" value="NZ_CP108276.1"/>
</dbReference>
<evidence type="ECO:0000313" key="3">
    <source>
        <dbReference type="EMBL" id="SFY29932.1"/>
    </source>
</evidence>
<feature type="region of interest" description="Disordered" evidence="1">
    <location>
        <begin position="170"/>
        <end position="205"/>
    </location>
</feature>
<feature type="signal peptide" evidence="2">
    <location>
        <begin position="1"/>
        <end position="30"/>
    </location>
</feature>
<feature type="region of interest" description="Disordered" evidence="1">
    <location>
        <begin position="42"/>
        <end position="77"/>
    </location>
</feature>
<feature type="compositionally biased region" description="Polar residues" evidence="1">
    <location>
        <begin position="170"/>
        <end position="181"/>
    </location>
</feature>
<accession>A0A1K2E4W9</accession>
<organism evidence="3 4">
    <name type="scientific">Streptomyces atratus</name>
    <dbReference type="NCBI Taxonomy" id="1893"/>
    <lineage>
        <taxon>Bacteria</taxon>
        <taxon>Bacillati</taxon>
        <taxon>Actinomycetota</taxon>
        <taxon>Actinomycetes</taxon>
        <taxon>Kitasatosporales</taxon>
        <taxon>Streptomycetaceae</taxon>
        <taxon>Streptomyces</taxon>
    </lineage>
</organism>
<feature type="chain" id="PRO_5011978467" description="Lipoprotein" evidence="2">
    <location>
        <begin position="31"/>
        <end position="221"/>
    </location>
</feature>
<evidence type="ECO:0000313" key="4">
    <source>
        <dbReference type="Proteomes" id="UP000181909"/>
    </source>
</evidence>
<dbReference type="OrthoDB" id="7949713at2"/>
<evidence type="ECO:0000256" key="1">
    <source>
        <dbReference type="SAM" id="MobiDB-lite"/>
    </source>
</evidence>
<dbReference type="STRING" id="1893.SAMN02787144_101713"/>
<sequence>MTFLRTKHRTNRRSTAALRMAALVALPVLALSVACGGGDDGAGGTKKDDAIADVPRTPTAGDTKDADGPSTPPAGKSAFYDAQMKYVQCMRVKGGYKDFPDPTLSGYLDWDKVNEIGSQPGRNEGIKGGRNGACVAELQAAMAAEPERDEQKAYESMLAHAKCMRDNGVSRFTNPTMSGGNAQPGGDPNPASPVIDSNSPTYKKAREACRPKLLDGLDGMQ</sequence>
<evidence type="ECO:0000256" key="2">
    <source>
        <dbReference type="SAM" id="SignalP"/>
    </source>
</evidence>
<gene>
    <name evidence="3" type="ORF">SAMN02787144_101713</name>
</gene>
<proteinExistence type="predicted"/>
<reference evidence="3 4" key="1">
    <citation type="submission" date="2016-11" db="EMBL/GenBank/DDBJ databases">
        <authorList>
            <person name="Jaros S."/>
            <person name="Januszkiewicz K."/>
            <person name="Wedrychowicz H."/>
        </authorList>
    </citation>
    <scope>NUCLEOTIDE SEQUENCE [LARGE SCALE GENOMIC DNA]</scope>
    <source>
        <strain evidence="3 4">OK807</strain>
    </source>
</reference>
<dbReference type="EMBL" id="FPJO01000017">
    <property type="protein sequence ID" value="SFY29932.1"/>
    <property type="molecule type" value="Genomic_DNA"/>
</dbReference>
<dbReference type="Proteomes" id="UP000181909">
    <property type="component" value="Unassembled WGS sequence"/>
</dbReference>